<proteinExistence type="predicted"/>
<gene>
    <name evidence="2" type="ORF">AMK59_5598</name>
</gene>
<dbReference type="OrthoDB" id="6351660at2759"/>
<evidence type="ECO:0000313" key="3">
    <source>
        <dbReference type="Proteomes" id="UP000051574"/>
    </source>
</evidence>
<organism evidence="2 3">
    <name type="scientific">Oryctes borbonicus</name>
    <dbReference type="NCBI Taxonomy" id="1629725"/>
    <lineage>
        <taxon>Eukaryota</taxon>
        <taxon>Metazoa</taxon>
        <taxon>Ecdysozoa</taxon>
        <taxon>Arthropoda</taxon>
        <taxon>Hexapoda</taxon>
        <taxon>Insecta</taxon>
        <taxon>Pterygota</taxon>
        <taxon>Neoptera</taxon>
        <taxon>Endopterygota</taxon>
        <taxon>Coleoptera</taxon>
        <taxon>Polyphaga</taxon>
        <taxon>Scarabaeiformia</taxon>
        <taxon>Scarabaeidae</taxon>
        <taxon>Dynastinae</taxon>
        <taxon>Oryctes</taxon>
    </lineage>
</organism>
<keyword evidence="1" id="KW-0175">Coiled coil</keyword>
<name>A0A0T6B1N6_9SCAR</name>
<accession>A0A0T6B1N6</accession>
<dbReference type="AlphaFoldDB" id="A0A0T6B1N6"/>
<feature type="coiled-coil region" evidence="1">
    <location>
        <begin position="88"/>
        <end position="129"/>
    </location>
</feature>
<evidence type="ECO:0000256" key="1">
    <source>
        <dbReference type="SAM" id="Coils"/>
    </source>
</evidence>
<sequence>MEKLRQELEAVHRNEVCVYREECEKWRQEVLHLKSLLVKHTDNTNDKVNSVQKILKERDDRIHELMVQLRQVRIEGRKKQENVESPKLQELECEVEQVTKELETMRKRHEQLLNREKSARDEIRALKSQLIKR</sequence>
<dbReference type="Proteomes" id="UP000051574">
    <property type="component" value="Unassembled WGS sequence"/>
</dbReference>
<comment type="caution">
    <text evidence="2">The sequence shown here is derived from an EMBL/GenBank/DDBJ whole genome shotgun (WGS) entry which is preliminary data.</text>
</comment>
<reference evidence="2 3" key="1">
    <citation type="submission" date="2015-09" db="EMBL/GenBank/DDBJ databases">
        <title>Draft genome of the scarab beetle Oryctes borbonicus.</title>
        <authorList>
            <person name="Meyer J.M."/>
            <person name="Markov G.V."/>
            <person name="Baskaran P."/>
            <person name="Herrmann M."/>
            <person name="Sommer R.J."/>
            <person name="Roedelsperger C."/>
        </authorList>
    </citation>
    <scope>NUCLEOTIDE SEQUENCE [LARGE SCALE GENOMIC DNA]</scope>
    <source>
        <strain evidence="2">OB123</strain>
        <tissue evidence="2">Whole animal</tissue>
    </source>
</reference>
<protein>
    <submittedName>
        <fullName evidence="2">Uncharacterized protein</fullName>
    </submittedName>
</protein>
<evidence type="ECO:0000313" key="2">
    <source>
        <dbReference type="EMBL" id="KRT81108.1"/>
    </source>
</evidence>
<dbReference type="EMBL" id="LJIG01016269">
    <property type="protein sequence ID" value="KRT81108.1"/>
    <property type="molecule type" value="Genomic_DNA"/>
</dbReference>
<keyword evidence="3" id="KW-1185">Reference proteome</keyword>